<dbReference type="Gene3D" id="3.40.50.2020">
    <property type="match status" value="1"/>
</dbReference>
<evidence type="ECO:0000313" key="14">
    <source>
        <dbReference type="Proteomes" id="UP001217089"/>
    </source>
</evidence>
<evidence type="ECO:0000259" key="12">
    <source>
        <dbReference type="Pfam" id="PF00156"/>
    </source>
</evidence>
<evidence type="ECO:0000256" key="9">
    <source>
        <dbReference type="ARBA" id="ARBA00022676"/>
    </source>
</evidence>
<reference evidence="13 14" key="1">
    <citation type="submission" date="2022-12" db="EMBL/GenBank/DDBJ databases">
        <title>Chromosome-level genome of Tegillarca granosa.</title>
        <authorList>
            <person name="Kim J."/>
        </authorList>
    </citation>
    <scope>NUCLEOTIDE SEQUENCE [LARGE SCALE GENOMIC DNA]</scope>
    <source>
        <strain evidence="13">Teg-2019</strain>
        <tissue evidence="13">Adductor muscle</tissue>
    </source>
</reference>
<dbReference type="InterPro" id="IPR050054">
    <property type="entry name" value="UPRTase/APRTase"/>
</dbReference>
<comment type="pathway">
    <text evidence="4">Purine metabolism; AMP biosynthesis via salvage pathway; AMP from adenine: step 1/1.</text>
</comment>
<dbReference type="Pfam" id="PF00156">
    <property type="entry name" value="Pribosyltran"/>
    <property type="match status" value="1"/>
</dbReference>
<comment type="subcellular location">
    <subcellularLocation>
        <location evidence="3">Cytoplasm</location>
    </subcellularLocation>
</comment>
<comment type="function">
    <text evidence="2">Catalyzes a salvage reaction resulting in the formation of AMP, that is energically less costly than de novo synthesis.</text>
</comment>
<organism evidence="13 14">
    <name type="scientific">Tegillarca granosa</name>
    <name type="common">Malaysian cockle</name>
    <name type="synonym">Anadara granosa</name>
    <dbReference type="NCBI Taxonomy" id="220873"/>
    <lineage>
        <taxon>Eukaryota</taxon>
        <taxon>Metazoa</taxon>
        <taxon>Spiralia</taxon>
        <taxon>Lophotrochozoa</taxon>
        <taxon>Mollusca</taxon>
        <taxon>Bivalvia</taxon>
        <taxon>Autobranchia</taxon>
        <taxon>Pteriomorphia</taxon>
        <taxon>Arcoida</taxon>
        <taxon>Arcoidea</taxon>
        <taxon>Arcidae</taxon>
        <taxon>Tegillarca</taxon>
    </lineage>
</organism>
<dbReference type="NCBIfam" id="NF002634">
    <property type="entry name" value="PRK02304.1-3"/>
    <property type="match status" value="1"/>
</dbReference>
<dbReference type="InterPro" id="IPR000836">
    <property type="entry name" value="PRTase_dom"/>
</dbReference>
<feature type="domain" description="Phosphoribosyltransferase" evidence="12">
    <location>
        <begin position="37"/>
        <end position="161"/>
    </location>
</feature>
<evidence type="ECO:0000256" key="4">
    <source>
        <dbReference type="ARBA" id="ARBA00004659"/>
    </source>
</evidence>
<dbReference type="PANTHER" id="PTHR32315">
    <property type="entry name" value="ADENINE PHOSPHORIBOSYLTRANSFERASE"/>
    <property type="match status" value="1"/>
</dbReference>
<keyword evidence="14" id="KW-1185">Reference proteome</keyword>
<dbReference type="Proteomes" id="UP001217089">
    <property type="component" value="Unassembled WGS sequence"/>
</dbReference>
<dbReference type="NCBIfam" id="TIGR01090">
    <property type="entry name" value="apt"/>
    <property type="match status" value="1"/>
</dbReference>
<comment type="caution">
    <text evidence="13">The sequence shown here is derived from an EMBL/GenBank/DDBJ whole genome shotgun (WGS) entry which is preliminary data.</text>
</comment>
<dbReference type="EC" id="2.4.2.7" evidence="6"/>
<evidence type="ECO:0000256" key="11">
    <source>
        <dbReference type="ARBA" id="ARBA00022726"/>
    </source>
</evidence>
<dbReference type="NCBIfam" id="NF002636">
    <property type="entry name" value="PRK02304.1-5"/>
    <property type="match status" value="1"/>
</dbReference>
<name>A0ABQ9EDB9_TEGGR</name>
<proteinExistence type="inferred from homology"/>
<comment type="similarity">
    <text evidence="5">Belongs to the purine/pyrimidine phosphoribosyltransferase family.</text>
</comment>
<keyword evidence="11" id="KW-0660">Purine salvage</keyword>
<evidence type="ECO:0000256" key="10">
    <source>
        <dbReference type="ARBA" id="ARBA00022679"/>
    </source>
</evidence>
<evidence type="ECO:0000313" key="13">
    <source>
        <dbReference type="EMBL" id="KAJ8303294.1"/>
    </source>
</evidence>
<dbReference type="HAMAP" id="MF_00004">
    <property type="entry name" value="Aden_phosphoribosyltr"/>
    <property type="match status" value="1"/>
</dbReference>
<evidence type="ECO:0000256" key="1">
    <source>
        <dbReference type="ARBA" id="ARBA00000868"/>
    </source>
</evidence>
<dbReference type="PANTHER" id="PTHR32315:SF3">
    <property type="entry name" value="ADENINE PHOSPHORIBOSYLTRANSFERASE"/>
    <property type="match status" value="1"/>
</dbReference>
<dbReference type="InterPro" id="IPR005764">
    <property type="entry name" value="Ade_phspho_trans"/>
</dbReference>
<dbReference type="InterPro" id="IPR029057">
    <property type="entry name" value="PRTase-like"/>
</dbReference>
<dbReference type="CDD" id="cd06223">
    <property type="entry name" value="PRTases_typeI"/>
    <property type="match status" value="1"/>
</dbReference>
<evidence type="ECO:0000256" key="5">
    <source>
        <dbReference type="ARBA" id="ARBA00008391"/>
    </source>
</evidence>
<dbReference type="SUPFAM" id="SSF53271">
    <property type="entry name" value="PRTase-like"/>
    <property type="match status" value="1"/>
</dbReference>
<evidence type="ECO:0000256" key="8">
    <source>
        <dbReference type="ARBA" id="ARBA00022490"/>
    </source>
</evidence>
<evidence type="ECO:0000256" key="3">
    <source>
        <dbReference type="ARBA" id="ARBA00004496"/>
    </source>
</evidence>
<comment type="catalytic activity">
    <reaction evidence="1">
        <text>AMP + diphosphate = 5-phospho-alpha-D-ribose 1-diphosphate + adenine</text>
        <dbReference type="Rhea" id="RHEA:16609"/>
        <dbReference type="ChEBI" id="CHEBI:16708"/>
        <dbReference type="ChEBI" id="CHEBI:33019"/>
        <dbReference type="ChEBI" id="CHEBI:58017"/>
        <dbReference type="ChEBI" id="CHEBI:456215"/>
        <dbReference type="EC" id="2.4.2.7"/>
    </reaction>
</comment>
<keyword evidence="8" id="KW-0963">Cytoplasm</keyword>
<gene>
    <name evidence="13" type="ORF">KUTeg_019690</name>
</gene>
<evidence type="ECO:0000256" key="7">
    <source>
        <dbReference type="ARBA" id="ARBA00017366"/>
    </source>
</evidence>
<dbReference type="EMBL" id="JARBDR010000917">
    <property type="protein sequence ID" value="KAJ8303294.1"/>
    <property type="molecule type" value="Genomic_DNA"/>
</dbReference>
<accession>A0ABQ9EDB9</accession>
<evidence type="ECO:0000256" key="2">
    <source>
        <dbReference type="ARBA" id="ARBA00003968"/>
    </source>
</evidence>
<evidence type="ECO:0000256" key="6">
    <source>
        <dbReference type="ARBA" id="ARBA00011893"/>
    </source>
</evidence>
<protein>
    <recommendedName>
        <fullName evidence="7">Adenine phosphoribosyltransferase</fullName>
        <ecNumber evidence="6">2.4.2.7</ecNumber>
    </recommendedName>
</protein>
<keyword evidence="9" id="KW-0328">Glycosyltransferase</keyword>
<keyword evidence="10" id="KW-0808">Transferase</keyword>
<sequence>MTTDKRIEDIKKIIRDYQDFPKPGVLFRDVFPVVKDPSCFKKLTDLLVEHINSLPEKVDVIVGLESRGFIFGPIIAQALNIGFVPVRKAGKLPGELIQVEYSLEYGKDKFEIQKDAVTEGQKVVVVDDLLATGGTMKAACQLMDKVKAKVLDCLVVIELTDLNGRQKVPYQMSSLIKY</sequence>